<organism evidence="2 3">
    <name type="scientific">Venustampulla echinocandica</name>
    <dbReference type="NCBI Taxonomy" id="2656787"/>
    <lineage>
        <taxon>Eukaryota</taxon>
        <taxon>Fungi</taxon>
        <taxon>Dikarya</taxon>
        <taxon>Ascomycota</taxon>
        <taxon>Pezizomycotina</taxon>
        <taxon>Leotiomycetes</taxon>
        <taxon>Helotiales</taxon>
        <taxon>Pleuroascaceae</taxon>
        <taxon>Venustampulla</taxon>
    </lineage>
</organism>
<dbReference type="Pfam" id="PF01323">
    <property type="entry name" value="DSBA"/>
    <property type="match status" value="1"/>
</dbReference>
<proteinExistence type="predicted"/>
<evidence type="ECO:0000313" key="2">
    <source>
        <dbReference type="EMBL" id="RDL33246.1"/>
    </source>
</evidence>
<protein>
    <recommendedName>
        <fullName evidence="1">DSBA-like thioredoxin domain-containing protein</fullName>
    </recommendedName>
</protein>
<dbReference type="CDD" id="cd03024">
    <property type="entry name" value="DsbA_FrnE"/>
    <property type="match status" value="1"/>
</dbReference>
<dbReference type="EMBL" id="NPIC01000009">
    <property type="protein sequence ID" value="RDL33246.1"/>
    <property type="molecule type" value="Genomic_DNA"/>
</dbReference>
<keyword evidence="3" id="KW-1185">Reference proteome</keyword>
<dbReference type="RefSeq" id="XP_031866739.1">
    <property type="nucleotide sequence ID" value="XM_032017308.1"/>
</dbReference>
<gene>
    <name evidence="2" type="ORF">BP5553_08685</name>
</gene>
<dbReference type="Gene3D" id="3.40.30.10">
    <property type="entry name" value="Glutaredoxin"/>
    <property type="match status" value="1"/>
</dbReference>
<dbReference type="OrthoDB" id="1930760at2759"/>
<evidence type="ECO:0000259" key="1">
    <source>
        <dbReference type="Pfam" id="PF01323"/>
    </source>
</evidence>
<name>A0A370TEY1_9HELO</name>
<dbReference type="PANTHER" id="PTHR13887:SF41">
    <property type="entry name" value="THIOREDOXIN SUPERFAMILY PROTEIN"/>
    <property type="match status" value="1"/>
</dbReference>
<comment type="caution">
    <text evidence="2">The sequence shown here is derived from an EMBL/GenBank/DDBJ whole genome shotgun (WGS) entry which is preliminary data.</text>
</comment>
<dbReference type="InterPro" id="IPR001853">
    <property type="entry name" value="DSBA-like_thioredoxin_dom"/>
</dbReference>
<dbReference type="InterPro" id="IPR036249">
    <property type="entry name" value="Thioredoxin-like_sf"/>
</dbReference>
<sequence>MAIIEIQVISDIICAWCYIAKRNLDAAISLYQKTYPGGKEDTFLITWTPYYLDYNPHPFSVEKHTLIDVRLPDTTPQQRTALTERMNRLGRGVGIQFNWGGKIGPHTRDAHRLIHLAQIRWAESKLDKDGEMQNTLVEGLFEAYHVLAQDVSERSVLRSIALRAGIDAAQVDRWLDSDEGASVVDQQAKESKEMTNAGVPLFIIQKKHRIDSASDPVDLMRVFIQVRKMQSS</sequence>
<reference evidence="2 3" key="1">
    <citation type="journal article" date="2018" name="IMA Fungus">
        <title>IMA Genome-F 9: Draft genome sequence of Annulohypoxylon stygium, Aspergillus mulundensis, Berkeleyomyces basicola (syn. Thielaviopsis basicola), Ceratocystis smalleyi, two Cercospora beticola strains, Coleophoma cylindrospora, Fusarium fracticaudum, Phialophora cf. hyalina, and Morchella septimelata.</title>
        <authorList>
            <person name="Wingfield B.D."/>
            <person name="Bills G.F."/>
            <person name="Dong Y."/>
            <person name="Huang W."/>
            <person name="Nel W.J."/>
            <person name="Swalarsk-Parry B.S."/>
            <person name="Vaghefi N."/>
            <person name="Wilken P.M."/>
            <person name="An Z."/>
            <person name="de Beer Z.W."/>
            <person name="De Vos L."/>
            <person name="Chen L."/>
            <person name="Duong T.A."/>
            <person name="Gao Y."/>
            <person name="Hammerbacher A."/>
            <person name="Kikkert J.R."/>
            <person name="Li Y."/>
            <person name="Li H."/>
            <person name="Li K."/>
            <person name="Li Q."/>
            <person name="Liu X."/>
            <person name="Ma X."/>
            <person name="Naidoo K."/>
            <person name="Pethybridge S.J."/>
            <person name="Sun J."/>
            <person name="Steenkamp E.T."/>
            <person name="van der Nest M.A."/>
            <person name="van Wyk S."/>
            <person name="Wingfield M.J."/>
            <person name="Xiong C."/>
            <person name="Yue Q."/>
            <person name="Zhang X."/>
        </authorList>
    </citation>
    <scope>NUCLEOTIDE SEQUENCE [LARGE SCALE GENOMIC DNA]</scope>
    <source>
        <strain evidence="2 3">BP 5553</strain>
    </source>
</reference>
<dbReference type="Proteomes" id="UP000254866">
    <property type="component" value="Unassembled WGS sequence"/>
</dbReference>
<dbReference type="GeneID" id="43601534"/>
<dbReference type="PANTHER" id="PTHR13887">
    <property type="entry name" value="GLUTATHIONE S-TRANSFERASE KAPPA"/>
    <property type="match status" value="1"/>
</dbReference>
<dbReference type="SUPFAM" id="SSF52833">
    <property type="entry name" value="Thioredoxin-like"/>
    <property type="match status" value="1"/>
</dbReference>
<evidence type="ECO:0000313" key="3">
    <source>
        <dbReference type="Proteomes" id="UP000254866"/>
    </source>
</evidence>
<dbReference type="AlphaFoldDB" id="A0A370TEY1"/>
<accession>A0A370TEY1</accession>
<dbReference type="STRING" id="2656787.A0A370TEY1"/>
<dbReference type="GO" id="GO:0016491">
    <property type="term" value="F:oxidoreductase activity"/>
    <property type="evidence" value="ECO:0007669"/>
    <property type="project" value="InterPro"/>
</dbReference>
<feature type="domain" description="DSBA-like thioredoxin" evidence="1">
    <location>
        <begin position="6"/>
        <end position="216"/>
    </location>
</feature>